<dbReference type="HOGENOM" id="CLU_1802655_0_0_10"/>
<name>B3ELV7_CHLPB</name>
<evidence type="ECO:0000313" key="1">
    <source>
        <dbReference type="EMBL" id="ACE04798.1"/>
    </source>
</evidence>
<protein>
    <submittedName>
        <fullName evidence="1">Uncharacterized protein</fullName>
    </submittedName>
</protein>
<gene>
    <name evidence="1" type="ordered locus">Cphamn1_1881</name>
</gene>
<dbReference type="KEGG" id="cpb:Cphamn1_1881"/>
<reference evidence="1" key="1">
    <citation type="submission" date="2008-06" db="EMBL/GenBank/DDBJ databases">
        <title>Complete sequence of Chlorobium phaeobacteroides BS1.</title>
        <authorList>
            <consortium name="US DOE Joint Genome Institute"/>
            <person name="Lucas S."/>
            <person name="Copeland A."/>
            <person name="Lapidus A."/>
            <person name="Glavina del Rio T."/>
            <person name="Dalin E."/>
            <person name="Tice H."/>
            <person name="Bruce D."/>
            <person name="Goodwin L."/>
            <person name="Pitluck S."/>
            <person name="Schmutz J."/>
            <person name="Larimer F."/>
            <person name="Land M."/>
            <person name="Hauser L."/>
            <person name="Kyrpides N."/>
            <person name="Ovchinnikova G."/>
            <person name="Li T."/>
            <person name="Liu Z."/>
            <person name="Zhao F."/>
            <person name="Overmann J."/>
            <person name="Bryant D.A."/>
            <person name="Richardson P."/>
        </authorList>
    </citation>
    <scope>NUCLEOTIDE SEQUENCE [LARGE SCALE GENOMIC DNA]</scope>
    <source>
        <strain evidence="1">BS1</strain>
    </source>
</reference>
<proteinExistence type="predicted"/>
<dbReference type="EMBL" id="CP001101">
    <property type="protein sequence ID" value="ACE04798.1"/>
    <property type="molecule type" value="Genomic_DNA"/>
</dbReference>
<organism evidence="1">
    <name type="scientific">Chlorobium phaeobacteroides (strain BS1)</name>
    <dbReference type="NCBI Taxonomy" id="331678"/>
    <lineage>
        <taxon>Bacteria</taxon>
        <taxon>Pseudomonadati</taxon>
        <taxon>Chlorobiota</taxon>
        <taxon>Chlorobiia</taxon>
        <taxon>Chlorobiales</taxon>
        <taxon>Chlorobiaceae</taxon>
        <taxon>Chlorobium/Pelodictyon group</taxon>
        <taxon>Chlorobium</taxon>
    </lineage>
</organism>
<dbReference type="AlphaFoldDB" id="B3ELV7"/>
<sequence length="143" mass="16069">MLKFPVSSTGMTGEGENGFPCKTCEIDAQISRVRHGNDRRRGNFLLPIPRLSVTQNSTLIAQHSELPLPTTSRLSLIIHYSFPAISPLPLLNSHYPLPTTHYPLPTTHYPLPTTHYPLSITHNPLSTIHYPQPTIHYPQPTPY</sequence>
<accession>B3ELV7</accession>